<dbReference type="EMBL" id="HACG01052200">
    <property type="protein sequence ID" value="CEK99071.1"/>
    <property type="molecule type" value="Transcribed_RNA"/>
</dbReference>
<name>A0A0B7C357_9EUPU</name>
<evidence type="ECO:0000256" key="1">
    <source>
        <dbReference type="PROSITE-ProRule" id="PRU00461"/>
    </source>
</evidence>
<dbReference type="Pfam" id="PF00058">
    <property type="entry name" value="Ldl_recept_b"/>
    <property type="match status" value="1"/>
</dbReference>
<organism evidence="2">
    <name type="scientific">Arion vulgaris</name>
    <dbReference type="NCBI Taxonomy" id="1028688"/>
    <lineage>
        <taxon>Eukaryota</taxon>
        <taxon>Metazoa</taxon>
        <taxon>Spiralia</taxon>
        <taxon>Lophotrochozoa</taxon>
        <taxon>Mollusca</taxon>
        <taxon>Gastropoda</taxon>
        <taxon>Heterobranchia</taxon>
        <taxon>Euthyneura</taxon>
        <taxon>Panpulmonata</taxon>
        <taxon>Eupulmonata</taxon>
        <taxon>Stylommatophora</taxon>
        <taxon>Helicina</taxon>
        <taxon>Arionoidea</taxon>
        <taxon>Arionidae</taxon>
        <taxon>Arion</taxon>
    </lineage>
</organism>
<evidence type="ECO:0000313" key="2">
    <source>
        <dbReference type="EMBL" id="CEK99071.1"/>
    </source>
</evidence>
<dbReference type="InterPro" id="IPR050778">
    <property type="entry name" value="Cueball_EGF_LRP_Nidogen"/>
</dbReference>
<feature type="non-terminal residue" evidence="2">
    <location>
        <position position="79"/>
    </location>
</feature>
<dbReference type="Gene3D" id="2.120.10.30">
    <property type="entry name" value="TolB, C-terminal domain"/>
    <property type="match status" value="1"/>
</dbReference>
<dbReference type="SUPFAM" id="SSF63825">
    <property type="entry name" value="YWTD domain"/>
    <property type="match status" value="1"/>
</dbReference>
<feature type="non-terminal residue" evidence="2">
    <location>
        <position position="1"/>
    </location>
</feature>
<protein>
    <submittedName>
        <fullName evidence="2">Uncharacterized protein</fullName>
    </submittedName>
</protein>
<dbReference type="SMART" id="SM00135">
    <property type="entry name" value="LY"/>
    <property type="match status" value="1"/>
</dbReference>
<dbReference type="InterPro" id="IPR011042">
    <property type="entry name" value="6-blade_b-propeller_TolB-like"/>
</dbReference>
<dbReference type="InterPro" id="IPR000033">
    <property type="entry name" value="LDLR_classB_rpt"/>
</dbReference>
<gene>
    <name evidence="2" type="primary">ORF220324</name>
</gene>
<sequence>NIGQASWDGSHEKVIVGTSLDSPSGIALDWMARVLYWTDSGNDRIEVCTVDTRLRTVLIWSDLDHPRDIVVHPEKGYMF</sequence>
<dbReference type="PANTHER" id="PTHR46513:SF44">
    <property type="entry name" value="LDL RECEPTOR RELATED PROTEIN 4"/>
    <property type="match status" value="1"/>
</dbReference>
<dbReference type="PROSITE" id="PS51120">
    <property type="entry name" value="LDLRB"/>
    <property type="match status" value="1"/>
</dbReference>
<dbReference type="PANTHER" id="PTHR46513">
    <property type="entry name" value="VITELLOGENIN RECEPTOR-LIKE PROTEIN-RELATED-RELATED"/>
    <property type="match status" value="1"/>
</dbReference>
<dbReference type="AlphaFoldDB" id="A0A0B7C357"/>
<feature type="repeat" description="LDL-receptor class B" evidence="1">
    <location>
        <begin position="33"/>
        <end position="75"/>
    </location>
</feature>
<proteinExistence type="predicted"/>
<accession>A0A0B7C357</accession>
<reference evidence="2" key="1">
    <citation type="submission" date="2014-12" db="EMBL/GenBank/DDBJ databases">
        <title>Insight into the proteome of Arion vulgaris.</title>
        <authorList>
            <person name="Aradska J."/>
            <person name="Bulat T."/>
            <person name="Smidak R."/>
            <person name="Sarate P."/>
            <person name="Gangsoo J."/>
            <person name="Sialana F."/>
            <person name="Bilban M."/>
            <person name="Lubec G."/>
        </authorList>
    </citation>
    <scope>NUCLEOTIDE SEQUENCE</scope>
    <source>
        <tissue evidence="2">Skin</tissue>
    </source>
</reference>